<dbReference type="EMBL" id="KZ107841">
    <property type="protein sequence ID" value="OSS50622.1"/>
    <property type="molecule type" value="Genomic_DNA"/>
</dbReference>
<evidence type="ECO:0000256" key="1">
    <source>
        <dbReference type="SAM" id="MobiDB-lite"/>
    </source>
</evidence>
<keyword evidence="2" id="KW-0472">Membrane</keyword>
<dbReference type="InParanoid" id="A0A1Y2M3Q3"/>
<keyword evidence="2" id="KW-1133">Transmembrane helix</keyword>
<feature type="transmembrane region" description="Helical" evidence="2">
    <location>
        <begin position="110"/>
        <end position="129"/>
    </location>
</feature>
<feature type="region of interest" description="Disordered" evidence="1">
    <location>
        <begin position="224"/>
        <end position="248"/>
    </location>
</feature>
<dbReference type="Proteomes" id="UP000193240">
    <property type="component" value="Unassembled WGS sequence"/>
</dbReference>
<evidence type="ECO:0000313" key="3">
    <source>
        <dbReference type="EMBL" id="OSS50622.1"/>
    </source>
</evidence>
<feature type="transmembrane region" description="Helical" evidence="2">
    <location>
        <begin position="21"/>
        <end position="39"/>
    </location>
</feature>
<organism evidence="3 4">
    <name type="scientific">Epicoccum nigrum</name>
    <name type="common">Soil fungus</name>
    <name type="synonym">Epicoccum purpurascens</name>
    <dbReference type="NCBI Taxonomy" id="105696"/>
    <lineage>
        <taxon>Eukaryota</taxon>
        <taxon>Fungi</taxon>
        <taxon>Dikarya</taxon>
        <taxon>Ascomycota</taxon>
        <taxon>Pezizomycotina</taxon>
        <taxon>Dothideomycetes</taxon>
        <taxon>Pleosporomycetidae</taxon>
        <taxon>Pleosporales</taxon>
        <taxon>Pleosporineae</taxon>
        <taxon>Didymellaceae</taxon>
        <taxon>Epicoccum</taxon>
    </lineage>
</organism>
<reference evidence="3 4" key="1">
    <citation type="journal article" date="2017" name="Genome Announc.">
        <title>Genome sequence of the saprophytic ascomycete Epicoccum nigrum ICMP 19927 strain isolated from New Zealand.</title>
        <authorList>
            <person name="Fokin M."/>
            <person name="Fleetwood D."/>
            <person name="Weir B.S."/>
            <person name="Villas-Boas S.G."/>
        </authorList>
    </citation>
    <scope>NUCLEOTIDE SEQUENCE [LARGE SCALE GENOMIC DNA]</scope>
    <source>
        <strain evidence="3 4">ICMP 19927</strain>
    </source>
</reference>
<evidence type="ECO:0008006" key="5">
    <source>
        <dbReference type="Google" id="ProtNLM"/>
    </source>
</evidence>
<name>A0A1Y2M3Q3_EPING</name>
<feature type="compositionally biased region" description="Basic and acidic residues" evidence="1">
    <location>
        <begin position="224"/>
        <end position="233"/>
    </location>
</feature>
<accession>A0A1Y2M3Q3</accession>
<evidence type="ECO:0000313" key="4">
    <source>
        <dbReference type="Proteomes" id="UP000193240"/>
    </source>
</evidence>
<gene>
    <name evidence="3" type="ORF">B5807_04328</name>
</gene>
<protein>
    <recommendedName>
        <fullName evidence="5">Transmembrane protein</fullName>
    </recommendedName>
</protein>
<dbReference type="AlphaFoldDB" id="A0A1Y2M3Q3"/>
<evidence type="ECO:0000256" key="2">
    <source>
        <dbReference type="SAM" id="Phobius"/>
    </source>
</evidence>
<proteinExistence type="predicted"/>
<sequence length="248" mass="27905">MRHDEFRRLTTCNTCTLPVPFVIFNLVAFLPLATAQVVSEPSALNRPRPSVTMPPITNSQPELTSTILSQLPSLDPPNPSQPSLETRPTLFIAAEQPQQQVQVSNRVFNYYFLFLALLVAIVALLLWYIHRHRKRGQEQVRLRGRHALVQDVEQAVLRRNQPPFVEGLNESGEAPPPYKPKDDKTTIVEAIENDGITIPPRVLSRDGTERVYLPDYAELIRANDRERVTEHARASNQADTTRGGGDTA</sequence>
<keyword evidence="4" id="KW-1185">Reference proteome</keyword>
<keyword evidence="2" id="KW-0812">Transmembrane</keyword>